<reference evidence="1" key="1">
    <citation type="submission" date="2021-06" db="EMBL/GenBank/DDBJ databases">
        <authorList>
            <person name="Kallberg Y."/>
            <person name="Tangrot J."/>
            <person name="Rosling A."/>
        </authorList>
    </citation>
    <scope>NUCLEOTIDE SEQUENCE</scope>
    <source>
        <strain evidence="1">MA453B</strain>
    </source>
</reference>
<gene>
    <name evidence="1" type="ORF">DERYTH_LOCUS17555</name>
</gene>
<protein>
    <submittedName>
        <fullName evidence="1">25788_t:CDS:1</fullName>
    </submittedName>
</protein>
<feature type="non-terminal residue" evidence="1">
    <location>
        <position position="313"/>
    </location>
</feature>
<keyword evidence="2" id="KW-1185">Reference proteome</keyword>
<organism evidence="1 2">
    <name type="scientific">Dentiscutata erythropus</name>
    <dbReference type="NCBI Taxonomy" id="1348616"/>
    <lineage>
        <taxon>Eukaryota</taxon>
        <taxon>Fungi</taxon>
        <taxon>Fungi incertae sedis</taxon>
        <taxon>Mucoromycota</taxon>
        <taxon>Glomeromycotina</taxon>
        <taxon>Glomeromycetes</taxon>
        <taxon>Diversisporales</taxon>
        <taxon>Gigasporaceae</taxon>
        <taxon>Dentiscutata</taxon>
    </lineage>
</organism>
<sequence length="313" mass="36639">ACPSFNISSHRTLSNLLLDKEYTNLQSNVNKSPIINYMITTPDLIFYKLVCTKEEHHTVKNIAKGIENVMHEINIDKFLQKEIYSFEIAFVLTINTRWISTFECLDHVLRTQAAIYAILTENSIELDKNIEAIIVNYTFWVDLKRLHDFLEPFIIFIRQLEIELCDVTLQATKNRCVNFLYNPAIIVAYMLNPRYRGKDLDLQIWADIINNKVIQIAGVDNKIQVLDELAEYIGKSANKLVYIYWNTQILRQLGRSVLINNPQETSVNSDNQELDINVDNDENEELNKNFINFSNWLLNTFDNCEYEFDNYSE</sequence>
<dbReference type="EMBL" id="CAJVPY010016685">
    <property type="protein sequence ID" value="CAG8758257.1"/>
    <property type="molecule type" value="Genomic_DNA"/>
</dbReference>
<dbReference type="Proteomes" id="UP000789405">
    <property type="component" value="Unassembled WGS sequence"/>
</dbReference>
<dbReference type="SUPFAM" id="SSF53098">
    <property type="entry name" value="Ribonuclease H-like"/>
    <property type="match status" value="1"/>
</dbReference>
<evidence type="ECO:0000313" key="2">
    <source>
        <dbReference type="Proteomes" id="UP000789405"/>
    </source>
</evidence>
<proteinExistence type="predicted"/>
<accession>A0A9N9IZS7</accession>
<comment type="caution">
    <text evidence="1">The sequence shown here is derived from an EMBL/GenBank/DDBJ whole genome shotgun (WGS) entry which is preliminary data.</text>
</comment>
<evidence type="ECO:0000313" key="1">
    <source>
        <dbReference type="EMBL" id="CAG8758257.1"/>
    </source>
</evidence>
<name>A0A9N9IZS7_9GLOM</name>
<dbReference type="AlphaFoldDB" id="A0A9N9IZS7"/>
<dbReference type="InterPro" id="IPR012337">
    <property type="entry name" value="RNaseH-like_sf"/>
</dbReference>
<dbReference type="OrthoDB" id="2439304at2759"/>